<dbReference type="Proteomes" id="UP000001059">
    <property type="component" value="Chromosome"/>
</dbReference>
<proteinExistence type="predicted"/>
<sequence>METVKARQLPAIFRDGKQTCDFISVHDIVYLAQLLVEKEAAIGKIFNAGTSKQISFNRLA</sequence>
<dbReference type="KEGG" id="mmh:Mmah_0065"/>
<dbReference type="STRING" id="547558.Mmah_0065"/>
<dbReference type="SUPFAM" id="SSF51735">
    <property type="entry name" value="NAD(P)-binding Rossmann-fold domains"/>
    <property type="match status" value="1"/>
</dbReference>
<accession>D5E8U3</accession>
<keyword evidence="2" id="KW-1185">Reference proteome</keyword>
<organism evidence="1 2">
    <name type="scientific">Methanohalophilus mahii (strain ATCC 35705 / DSM 5219 / SLP)</name>
    <dbReference type="NCBI Taxonomy" id="547558"/>
    <lineage>
        <taxon>Archaea</taxon>
        <taxon>Methanobacteriati</taxon>
        <taxon>Methanobacteriota</taxon>
        <taxon>Stenosarchaea group</taxon>
        <taxon>Methanomicrobia</taxon>
        <taxon>Methanosarcinales</taxon>
        <taxon>Methanosarcinaceae</taxon>
        <taxon>Methanohalophilus</taxon>
    </lineage>
</organism>
<dbReference type="OrthoDB" id="4907at2157"/>
<name>D5E8U3_METMS</name>
<evidence type="ECO:0000313" key="2">
    <source>
        <dbReference type="Proteomes" id="UP000001059"/>
    </source>
</evidence>
<dbReference type="Gene3D" id="3.40.50.720">
    <property type="entry name" value="NAD(P)-binding Rossmann-like Domain"/>
    <property type="match status" value="1"/>
</dbReference>
<reference evidence="1 2" key="1">
    <citation type="submission" date="2010-03" db="EMBL/GenBank/DDBJ databases">
        <title>The complete genome of Methanohalophilus mahii DSM 5219.</title>
        <authorList>
            <consortium name="US DOE Joint Genome Institute (JGI-PGF)"/>
            <person name="Lucas S."/>
            <person name="Copeland A."/>
            <person name="Lapidus A."/>
            <person name="Glavina del Rio T."/>
            <person name="Dalin E."/>
            <person name="Tice H."/>
            <person name="Bruce D."/>
            <person name="Goodwin L."/>
            <person name="Pitluck S."/>
            <person name="Kyrpides N."/>
            <person name="Mavromatis K."/>
            <person name="Ivanova N."/>
            <person name="Lykidis A."/>
            <person name="Saunders E."/>
            <person name="Brettin T."/>
            <person name="Detter J.C."/>
            <person name="Han C."/>
            <person name="Land M."/>
            <person name="Hauser L."/>
            <person name="Markowitz V."/>
            <person name="Cheng J.-F."/>
            <person name="Hugenholtz P."/>
            <person name="Woyke T."/>
            <person name="Wu D."/>
            <person name="Spring S."/>
            <person name="Schneider S."/>
            <person name="Schroeder M."/>
            <person name="Klenk H.-P."/>
            <person name="Eisen J.A."/>
        </authorList>
    </citation>
    <scope>NUCLEOTIDE SEQUENCE [LARGE SCALE GENOMIC DNA]</scope>
    <source>
        <strain evidence="2">ATCC 35705 / DSM 5219 / SLP</strain>
    </source>
</reference>
<dbReference type="HOGENOM" id="CLU_2930248_0_0_2"/>
<dbReference type="InterPro" id="IPR036291">
    <property type="entry name" value="NAD(P)-bd_dom_sf"/>
</dbReference>
<evidence type="ECO:0000313" key="1">
    <source>
        <dbReference type="EMBL" id="ADE35602.1"/>
    </source>
</evidence>
<dbReference type="AlphaFoldDB" id="D5E8U3"/>
<dbReference type="GeneID" id="8982196"/>
<gene>
    <name evidence="1" type="ordered locus">Mmah_0065</name>
</gene>
<dbReference type="RefSeq" id="WP_013036545.1">
    <property type="nucleotide sequence ID" value="NC_014002.1"/>
</dbReference>
<dbReference type="EMBL" id="CP001994">
    <property type="protein sequence ID" value="ADE35602.1"/>
    <property type="molecule type" value="Genomic_DNA"/>
</dbReference>
<protein>
    <submittedName>
        <fullName evidence="1">NDP-glucose dehydratase epimerase protein</fullName>
    </submittedName>
</protein>